<gene>
    <name evidence="3" type="ORF">HETIRDRAFT_165232</name>
</gene>
<dbReference type="InParanoid" id="W4K9C1"/>
<evidence type="ECO:0000256" key="1">
    <source>
        <dbReference type="SAM" id="MobiDB-lite"/>
    </source>
</evidence>
<evidence type="ECO:0000313" key="4">
    <source>
        <dbReference type="Proteomes" id="UP000030671"/>
    </source>
</evidence>
<dbReference type="EMBL" id="KI925457">
    <property type="protein sequence ID" value="ETW82432.1"/>
    <property type="molecule type" value="Genomic_DNA"/>
</dbReference>
<dbReference type="STRING" id="747525.W4K9C1"/>
<evidence type="ECO:0000259" key="2">
    <source>
        <dbReference type="Pfam" id="PF17667"/>
    </source>
</evidence>
<keyword evidence="4" id="KW-1185">Reference proteome</keyword>
<protein>
    <recommendedName>
        <fullName evidence="2">Fungal-type protein kinase domain-containing protein</fullName>
    </recommendedName>
</protein>
<reference evidence="3 4" key="1">
    <citation type="journal article" date="2012" name="New Phytol.">
        <title>Insight into trade-off between wood decay and parasitism from the genome of a fungal forest pathogen.</title>
        <authorList>
            <person name="Olson A."/>
            <person name="Aerts A."/>
            <person name="Asiegbu F."/>
            <person name="Belbahri L."/>
            <person name="Bouzid O."/>
            <person name="Broberg A."/>
            <person name="Canback B."/>
            <person name="Coutinho P.M."/>
            <person name="Cullen D."/>
            <person name="Dalman K."/>
            <person name="Deflorio G."/>
            <person name="van Diepen L.T."/>
            <person name="Dunand C."/>
            <person name="Duplessis S."/>
            <person name="Durling M."/>
            <person name="Gonthier P."/>
            <person name="Grimwood J."/>
            <person name="Fossdal C.G."/>
            <person name="Hansson D."/>
            <person name="Henrissat B."/>
            <person name="Hietala A."/>
            <person name="Himmelstrand K."/>
            <person name="Hoffmeister D."/>
            <person name="Hogberg N."/>
            <person name="James T.Y."/>
            <person name="Karlsson M."/>
            <person name="Kohler A."/>
            <person name="Kues U."/>
            <person name="Lee Y.H."/>
            <person name="Lin Y.C."/>
            <person name="Lind M."/>
            <person name="Lindquist E."/>
            <person name="Lombard V."/>
            <person name="Lucas S."/>
            <person name="Lunden K."/>
            <person name="Morin E."/>
            <person name="Murat C."/>
            <person name="Park J."/>
            <person name="Raffaello T."/>
            <person name="Rouze P."/>
            <person name="Salamov A."/>
            <person name="Schmutz J."/>
            <person name="Solheim H."/>
            <person name="Stahlberg J."/>
            <person name="Velez H."/>
            <person name="de Vries R.P."/>
            <person name="Wiebenga A."/>
            <person name="Woodward S."/>
            <person name="Yakovlev I."/>
            <person name="Garbelotto M."/>
            <person name="Martin F."/>
            <person name="Grigoriev I.V."/>
            <person name="Stenlid J."/>
        </authorList>
    </citation>
    <scope>NUCLEOTIDE SEQUENCE [LARGE SCALE GENOMIC DNA]</scope>
    <source>
        <strain evidence="3 4">TC 32-1</strain>
    </source>
</reference>
<feature type="compositionally biased region" description="Polar residues" evidence="1">
    <location>
        <begin position="247"/>
        <end position="260"/>
    </location>
</feature>
<proteinExistence type="predicted"/>
<sequence length="291" mass="33211">MPDIVLQGTRAFMSTEIIHSSNVRYEGTEALRSPGRVAHSAIHDLESFFWVLLYLCLTRDGPGGGRRIELSINEPLTEETKPIYAAVYCLFDSKDDHTLWNNKRLLFDNPDDLDEIILKCIHPYFDSLKPLLSRWWKILRFGYITYNDYVAGGLHDHIITLLQDELGKIQSKSNLHSNLDADEVAHMEDKTDKEIQRRKDDFEFIQLRVRQLDESLKRRSPHAGQQRLPTTPPKDSRQGSDQAPVWDSTSPKGRSQYSMYTSTDPGSPPTPPPQLKKARMGNTGAPLSGRH</sequence>
<dbReference type="RefSeq" id="XP_009544796.1">
    <property type="nucleotide sequence ID" value="XM_009546501.1"/>
</dbReference>
<accession>W4K9C1</accession>
<feature type="domain" description="Fungal-type protein kinase" evidence="2">
    <location>
        <begin position="7"/>
        <end position="56"/>
    </location>
</feature>
<dbReference type="Pfam" id="PF17667">
    <property type="entry name" value="Pkinase_fungal"/>
    <property type="match status" value="1"/>
</dbReference>
<dbReference type="Proteomes" id="UP000030671">
    <property type="component" value="Unassembled WGS sequence"/>
</dbReference>
<dbReference type="AlphaFoldDB" id="W4K9C1"/>
<dbReference type="InterPro" id="IPR040976">
    <property type="entry name" value="Pkinase_fungal"/>
</dbReference>
<evidence type="ECO:0000313" key="3">
    <source>
        <dbReference type="EMBL" id="ETW82432.1"/>
    </source>
</evidence>
<dbReference type="GeneID" id="20667971"/>
<dbReference type="OrthoDB" id="312874at2759"/>
<organism evidence="3 4">
    <name type="scientific">Heterobasidion irregulare (strain TC 32-1)</name>
    <dbReference type="NCBI Taxonomy" id="747525"/>
    <lineage>
        <taxon>Eukaryota</taxon>
        <taxon>Fungi</taxon>
        <taxon>Dikarya</taxon>
        <taxon>Basidiomycota</taxon>
        <taxon>Agaricomycotina</taxon>
        <taxon>Agaricomycetes</taxon>
        <taxon>Russulales</taxon>
        <taxon>Bondarzewiaceae</taxon>
        <taxon>Heterobasidion</taxon>
        <taxon>Heterobasidion annosum species complex</taxon>
    </lineage>
</organism>
<dbReference type="KEGG" id="hir:HETIRDRAFT_165232"/>
<feature type="region of interest" description="Disordered" evidence="1">
    <location>
        <begin position="215"/>
        <end position="291"/>
    </location>
</feature>
<name>W4K9C1_HETIT</name>
<dbReference type="HOGENOM" id="CLU_956626_0_0_1"/>